<keyword evidence="5 8" id="KW-0418">Kinase</keyword>
<evidence type="ECO:0000256" key="1">
    <source>
        <dbReference type="ARBA" id="ARBA00000085"/>
    </source>
</evidence>
<dbReference type="InterPro" id="IPR003594">
    <property type="entry name" value="HATPase_dom"/>
</dbReference>
<evidence type="ECO:0000256" key="3">
    <source>
        <dbReference type="ARBA" id="ARBA00022553"/>
    </source>
</evidence>
<dbReference type="HOGENOM" id="CLU_000445_114_71_2"/>
<dbReference type="FunFam" id="3.30.565.10:FF:000006">
    <property type="entry name" value="Sensor histidine kinase WalK"/>
    <property type="match status" value="1"/>
</dbReference>
<evidence type="ECO:0000256" key="5">
    <source>
        <dbReference type="ARBA" id="ARBA00022777"/>
    </source>
</evidence>
<dbReference type="OrthoDB" id="342253at2157"/>
<dbReference type="KEGG" id="mpl:Mpal_2216"/>
<evidence type="ECO:0000259" key="6">
    <source>
        <dbReference type="PROSITE" id="PS50109"/>
    </source>
</evidence>
<name>B8GE09_METPE</name>
<gene>
    <name evidence="8" type="ordered locus">Mpal_2216</name>
</gene>
<keyword evidence="3" id="KW-0597">Phosphoprotein</keyword>
<dbReference type="Pfam" id="PF02518">
    <property type="entry name" value="HATPase_c"/>
    <property type="match status" value="1"/>
</dbReference>
<evidence type="ECO:0000313" key="9">
    <source>
        <dbReference type="Proteomes" id="UP000002457"/>
    </source>
</evidence>
<dbReference type="InterPro" id="IPR003661">
    <property type="entry name" value="HisK_dim/P_dom"/>
</dbReference>
<dbReference type="eggNOG" id="arCOG02354">
    <property type="taxonomic scope" value="Archaea"/>
</dbReference>
<evidence type="ECO:0000313" key="8">
    <source>
        <dbReference type="EMBL" id="ACL17510.1"/>
    </source>
</evidence>
<dbReference type="SUPFAM" id="SSF55874">
    <property type="entry name" value="ATPase domain of HSP90 chaperone/DNA topoisomerase II/histidine kinase"/>
    <property type="match status" value="1"/>
</dbReference>
<dbReference type="PRINTS" id="PR00344">
    <property type="entry name" value="BCTRLSENSOR"/>
</dbReference>
<dbReference type="Gene3D" id="3.30.450.20">
    <property type="entry name" value="PAS domain"/>
    <property type="match status" value="2"/>
</dbReference>
<keyword evidence="9" id="KW-1185">Reference proteome</keyword>
<dbReference type="InterPro" id="IPR013656">
    <property type="entry name" value="PAS_4"/>
</dbReference>
<organism evidence="8 9">
    <name type="scientific">Methanosphaerula palustris (strain ATCC BAA-1556 / DSM 19958 / E1-9c)</name>
    <dbReference type="NCBI Taxonomy" id="521011"/>
    <lineage>
        <taxon>Archaea</taxon>
        <taxon>Methanobacteriati</taxon>
        <taxon>Methanobacteriota</taxon>
        <taxon>Stenosarchaea group</taxon>
        <taxon>Methanomicrobia</taxon>
        <taxon>Methanomicrobiales</taxon>
        <taxon>Methanoregulaceae</taxon>
        <taxon>Methanosphaerula</taxon>
    </lineage>
</organism>
<dbReference type="Proteomes" id="UP000002457">
    <property type="component" value="Chromosome"/>
</dbReference>
<dbReference type="PANTHER" id="PTHR43304">
    <property type="entry name" value="PHYTOCHROME-LIKE PROTEIN CPH1"/>
    <property type="match status" value="1"/>
</dbReference>
<dbReference type="Gene3D" id="3.30.565.10">
    <property type="entry name" value="Histidine kinase-like ATPase, C-terminal domain"/>
    <property type="match status" value="1"/>
</dbReference>
<dbReference type="Pfam" id="PF08447">
    <property type="entry name" value="PAS_3"/>
    <property type="match status" value="1"/>
</dbReference>
<dbReference type="CDD" id="cd00082">
    <property type="entry name" value="HisKA"/>
    <property type="match status" value="1"/>
</dbReference>
<protein>
    <recommendedName>
        <fullName evidence="2">histidine kinase</fullName>
        <ecNumber evidence="2">2.7.13.3</ecNumber>
    </recommendedName>
</protein>
<dbReference type="PROSITE" id="PS50109">
    <property type="entry name" value="HIS_KIN"/>
    <property type="match status" value="1"/>
</dbReference>
<dbReference type="PANTHER" id="PTHR43304:SF1">
    <property type="entry name" value="PAC DOMAIN-CONTAINING PROTEIN"/>
    <property type="match status" value="1"/>
</dbReference>
<dbReference type="InterPro" id="IPR000700">
    <property type="entry name" value="PAS-assoc_C"/>
</dbReference>
<dbReference type="RefSeq" id="WP_012618829.1">
    <property type="nucleotide sequence ID" value="NC_011832.1"/>
</dbReference>
<dbReference type="InterPro" id="IPR035965">
    <property type="entry name" value="PAS-like_dom_sf"/>
</dbReference>
<dbReference type="eggNOG" id="arCOG02358">
    <property type="taxonomic scope" value="Archaea"/>
</dbReference>
<evidence type="ECO:0000259" key="7">
    <source>
        <dbReference type="PROSITE" id="PS50113"/>
    </source>
</evidence>
<dbReference type="STRING" id="521011.Mpal_2216"/>
<dbReference type="GO" id="GO:0000155">
    <property type="term" value="F:phosphorelay sensor kinase activity"/>
    <property type="evidence" value="ECO:0007669"/>
    <property type="project" value="InterPro"/>
</dbReference>
<comment type="catalytic activity">
    <reaction evidence="1">
        <text>ATP + protein L-histidine = ADP + protein N-phospho-L-histidine.</text>
        <dbReference type="EC" id="2.7.13.3"/>
    </reaction>
</comment>
<dbReference type="Pfam" id="PF00512">
    <property type="entry name" value="HisKA"/>
    <property type="match status" value="1"/>
</dbReference>
<dbReference type="InterPro" id="IPR036097">
    <property type="entry name" value="HisK_dim/P_sf"/>
</dbReference>
<proteinExistence type="predicted"/>
<dbReference type="AlphaFoldDB" id="B8GE09"/>
<keyword evidence="4" id="KW-0808">Transferase</keyword>
<dbReference type="InterPro" id="IPR013655">
    <property type="entry name" value="PAS_fold_3"/>
</dbReference>
<dbReference type="SMART" id="SM00387">
    <property type="entry name" value="HATPase_c"/>
    <property type="match status" value="1"/>
</dbReference>
<dbReference type="InterPro" id="IPR005467">
    <property type="entry name" value="His_kinase_dom"/>
</dbReference>
<feature type="domain" description="Histidine kinase" evidence="6">
    <location>
        <begin position="245"/>
        <end position="458"/>
    </location>
</feature>
<dbReference type="NCBIfam" id="TIGR00229">
    <property type="entry name" value="sensory_box"/>
    <property type="match status" value="1"/>
</dbReference>
<dbReference type="InterPro" id="IPR004358">
    <property type="entry name" value="Sig_transdc_His_kin-like_C"/>
</dbReference>
<dbReference type="Pfam" id="PF08448">
    <property type="entry name" value="PAS_4"/>
    <property type="match status" value="1"/>
</dbReference>
<dbReference type="SUPFAM" id="SSF55785">
    <property type="entry name" value="PYP-like sensor domain (PAS domain)"/>
    <property type="match status" value="2"/>
</dbReference>
<dbReference type="Gene3D" id="1.10.287.130">
    <property type="match status" value="1"/>
</dbReference>
<dbReference type="InterPro" id="IPR036890">
    <property type="entry name" value="HATPase_C_sf"/>
</dbReference>
<dbReference type="EMBL" id="CP001338">
    <property type="protein sequence ID" value="ACL17510.1"/>
    <property type="molecule type" value="Genomic_DNA"/>
</dbReference>
<dbReference type="InterPro" id="IPR000014">
    <property type="entry name" value="PAS"/>
</dbReference>
<accession>B8GE09</accession>
<evidence type="ECO:0000256" key="2">
    <source>
        <dbReference type="ARBA" id="ARBA00012438"/>
    </source>
</evidence>
<dbReference type="SUPFAM" id="SSF47384">
    <property type="entry name" value="Homodimeric domain of signal transducing histidine kinase"/>
    <property type="match status" value="1"/>
</dbReference>
<feature type="domain" description="PAC" evidence="7">
    <location>
        <begin position="24"/>
        <end position="77"/>
    </location>
</feature>
<evidence type="ECO:0000256" key="4">
    <source>
        <dbReference type="ARBA" id="ARBA00022679"/>
    </source>
</evidence>
<dbReference type="GeneID" id="7270302"/>
<reference evidence="8 9" key="1">
    <citation type="journal article" date="2015" name="Genome Announc.">
        <title>Complete Genome Sequence of Methanosphaerula palustris E1-9CT, a Hydrogenotrophic Methanogen Isolated from a Minerotrophic Fen Peatland.</title>
        <authorList>
            <person name="Cadillo-Quiroz H."/>
            <person name="Browne P."/>
            <person name="Kyrpides N."/>
            <person name="Woyke T."/>
            <person name="Goodwin L."/>
            <person name="Detter C."/>
            <person name="Yavitt J.B."/>
            <person name="Zinder S.H."/>
        </authorList>
    </citation>
    <scope>NUCLEOTIDE SEQUENCE [LARGE SCALE GENOMIC DNA]</scope>
    <source>
        <strain evidence="9">ATCC BAA-1556 / DSM 19958 / E1-9c</strain>
    </source>
</reference>
<dbReference type="PROSITE" id="PS50113">
    <property type="entry name" value="PAC"/>
    <property type="match status" value="1"/>
</dbReference>
<dbReference type="SMART" id="SM00388">
    <property type="entry name" value="HisKA"/>
    <property type="match status" value="1"/>
</dbReference>
<sequence>MHPDDRAAVDAAYSGSLREGRDNYEIEHRIVWHMAGELRWIHEKCEHQQDTTGRVVRSIGIAHEITEQKEAEMKLHRRNTDLGVQEEELRAQTEELAELNANLAFQYDLLDTIFATVPHHVSVWDGDGRCLWMNNQAAREIERLRDAPVGKTWQEIGLNLATMERFMPDIRRVIATGESFTDEVMNPDPYGVQWCSYSINRMSGGEQVVIVSTDITWWKEAEPALKNYAERLRMSNEKLQRFAYVASHDLHEPLRSIVSFSQLIDRRYRGKLDSDVDEFLGYIAGAGRRMQALILDLLQVSRTRWAPDRLCRPMSGGILADAIRSLKEPLAEAGGTMVVEAMPTVMVDAAQLEQVFTNLIGNAIKYRRPEVPLMITVSAGRHEDWWEFAIADSGIGIESEYYELIFEMFRRLHTQNEYEGTGIGLAIVKKIVERHGGRVWVESMPNRGSTFFFTMPAV</sequence>
<dbReference type="InterPro" id="IPR052162">
    <property type="entry name" value="Sensor_kinase/Photoreceptor"/>
</dbReference>
<dbReference type="EC" id="2.7.13.3" evidence="2"/>